<dbReference type="EMBL" id="JARKIE010000163">
    <property type="protein sequence ID" value="KAJ7673399.1"/>
    <property type="molecule type" value="Genomic_DNA"/>
</dbReference>
<name>A0AAD7D0P7_MYCRO</name>
<feature type="region of interest" description="Disordered" evidence="1">
    <location>
        <begin position="328"/>
        <end position="358"/>
    </location>
</feature>
<protein>
    <submittedName>
        <fullName evidence="2">Uncharacterized protein</fullName>
    </submittedName>
</protein>
<proteinExistence type="predicted"/>
<keyword evidence="3" id="KW-1185">Reference proteome</keyword>
<dbReference type="AlphaFoldDB" id="A0AAD7D0P7"/>
<evidence type="ECO:0000313" key="3">
    <source>
        <dbReference type="Proteomes" id="UP001221757"/>
    </source>
</evidence>
<accession>A0AAD7D0P7</accession>
<organism evidence="2 3">
    <name type="scientific">Mycena rosella</name>
    <name type="common">Pink bonnet</name>
    <name type="synonym">Agaricus rosellus</name>
    <dbReference type="NCBI Taxonomy" id="1033263"/>
    <lineage>
        <taxon>Eukaryota</taxon>
        <taxon>Fungi</taxon>
        <taxon>Dikarya</taxon>
        <taxon>Basidiomycota</taxon>
        <taxon>Agaricomycotina</taxon>
        <taxon>Agaricomycetes</taxon>
        <taxon>Agaricomycetidae</taxon>
        <taxon>Agaricales</taxon>
        <taxon>Marasmiineae</taxon>
        <taxon>Mycenaceae</taxon>
        <taxon>Mycena</taxon>
    </lineage>
</organism>
<evidence type="ECO:0000313" key="2">
    <source>
        <dbReference type="EMBL" id="KAJ7673399.1"/>
    </source>
</evidence>
<evidence type="ECO:0000256" key="1">
    <source>
        <dbReference type="SAM" id="MobiDB-lite"/>
    </source>
</evidence>
<feature type="compositionally biased region" description="Basic and acidic residues" evidence="1">
    <location>
        <begin position="328"/>
        <end position="344"/>
    </location>
</feature>
<gene>
    <name evidence="2" type="ORF">B0H17DRAFT_1242920</name>
</gene>
<reference evidence="2" key="1">
    <citation type="submission" date="2023-03" db="EMBL/GenBank/DDBJ databases">
        <title>Massive genome expansion in bonnet fungi (Mycena s.s.) driven by repeated elements and novel gene families across ecological guilds.</title>
        <authorList>
            <consortium name="Lawrence Berkeley National Laboratory"/>
            <person name="Harder C.B."/>
            <person name="Miyauchi S."/>
            <person name="Viragh M."/>
            <person name="Kuo A."/>
            <person name="Thoen E."/>
            <person name="Andreopoulos B."/>
            <person name="Lu D."/>
            <person name="Skrede I."/>
            <person name="Drula E."/>
            <person name="Henrissat B."/>
            <person name="Morin E."/>
            <person name="Kohler A."/>
            <person name="Barry K."/>
            <person name="LaButti K."/>
            <person name="Morin E."/>
            <person name="Salamov A."/>
            <person name="Lipzen A."/>
            <person name="Mereny Z."/>
            <person name="Hegedus B."/>
            <person name="Baldrian P."/>
            <person name="Stursova M."/>
            <person name="Weitz H."/>
            <person name="Taylor A."/>
            <person name="Grigoriev I.V."/>
            <person name="Nagy L.G."/>
            <person name="Martin F."/>
            <person name="Kauserud H."/>
        </authorList>
    </citation>
    <scope>NUCLEOTIDE SEQUENCE</scope>
    <source>
        <strain evidence="2">CBHHK067</strain>
    </source>
</reference>
<feature type="region of interest" description="Disordered" evidence="1">
    <location>
        <begin position="134"/>
        <end position="162"/>
    </location>
</feature>
<dbReference type="Proteomes" id="UP001221757">
    <property type="component" value="Unassembled WGS sequence"/>
</dbReference>
<sequence length="358" mass="40096">MAFQSGGWIISQDEEERRLGLFAVPVTGTAVVSTGVQRVGPFRYRPVAAREKMSTGRDGSGMAVTAVETGPLSENRRIPGDITPNLQTNVVVDPRCIIKIRHRWSPGDGRHFSGRRLRNPTRCRSVEVFRKASTERVGHPSHGTRRTGATGTAHSPNGDLARLGRKPLVHRKSHQYDLGNKSTDTREHRIRLDRASSLDAVKVNQISITGRMKIVYGGFPCNTGFIASKMSGNWTHHREYAKSIQSDWDSSELLRLSRVGGCMGCFNQSIHLEGRTLAQESGIKSEIHQHNNPYACYRHPWIRSSGVVEFQPLDIKVKSTLSAVRDTIRRPQRDEKGPIDKEQTTWEGADEWSRNAEE</sequence>
<comment type="caution">
    <text evidence="2">The sequence shown here is derived from an EMBL/GenBank/DDBJ whole genome shotgun (WGS) entry which is preliminary data.</text>
</comment>